<proteinExistence type="predicted"/>
<keyword evidence="3" id="KW-1185">Reference proteome</keyword>
<protein>
    <submittedName>
        <fullName evidence="2">Tetratricopeptide repeat protein</fullName>
    </submittedName>
</protein>
<name>A0A5B9EK32_9BACT</name>
<dbReference type="KEGG" id="talb:FTW19_23925"/>
<keyword evidence="1" id="KW-1133">Transmembrane helix</keyword>
<reference evidence="2 3" key="1">
    <citation type="submission" date="2019-08" db="EMBL/GenBank/DDBJ databases">
        <title>Complete genome sequence of Terriglobus albidus strain ORNL.</title>
        <authorList>
            <person name="Podar M."/>
        </authorList>
    </citation>
    <scope>NUCLEOTIDE SEQUENCE [LARGE SCALE GENOMIC DNA]</scope>
    <source>
        <strain evidence="2 3">ORNL</strain>
    </source>
</reference>
<gene>
    <name evidence="2" type="ORF">FTW19_23925</name>
</gene>
<keyword evidence="1" id="KW-0472">Membrane</keyword>
<sequence length="273" mass="29696">MQQRKGGNVSIRLSSICLMIFVCMGGVVVSPLPAQQPCRGAELKDSGKALERTGDRQGAIRLYQQAERDYERCGQQVEAVRLANDLADLYMAAGEMKKSYQQKLIALKGFQQAKDAANVFRASVAIATILFTQKKKDEASHYLDMARVAAQTATLSDDDRAMLLSLEGAEMQLAGSPEAALPCFREALRLWIAANGPGHPDAGWAHLLLGQGLAIAGRPEPALQELQAAISILHMTQPRNDPHYVFAVKEYAHVLEMAGRKSEAKGMMAAAFQ</sequence>
<dbReference type="Gene3D" id="1.25.40.10">
    <property type="entry name" value="Tetratricopeptide repeat domain"/>
    <property type="match status" value="2"/>
</dbReference>
<dbReference type="OrthoDB" id="9787760at2"/>
<evidence type="ECO:0000313" key="3">
    <source>
        <dbReference type="Proteomes" id="UP000321820"/>
    </source>
</evidence>
<evidence type="ECO:0000256" key="1">
    <source>
        <dbReference type="SAM" id="Phobius"/>
    </source>
</evidence>
<organism evidence="2 3">
    <name type="scientific">Terriglobus albidus</name>
    <dbReference type="NCBI Taxonomy" id="1592106"/>
    <lineage>
        <taxon>Bacteria</taxon>
        <taxon>Pseudomonadati</taxon>
        <taxon>Acidobacteriota</taxon>
        <taxon>Terriglobia</taxon>
        <taxon>Terriglobales</taxon>
        <taxon>Acidobacteriaceae</taxon>
        <taxon>Terriglobus</taxon>
    </lineage>
</organism>
<evidence type="ECO:0000313" key="2">
    <source>
        <dbReference type="EMBL" id="QEE30777.1"/>
    </source>
</evidence>
<dbReference type="AlphaFoldDB" id="A0A5B9EK32"/>
<dbReference type="EMBL" id="CP042806">
    <property type="protein sequence ID" value="QEE30777.1"/>
    <property type="molecule type" value="Genomic_DNA"/>
</dbReference>
<keyword evidence="1" id="KW-0812">Transmembrane</keyword>
<dbReference type="SUPFAM" id="SSF48452">
    <property type="entry name" value="TPR-like"/>
    <property type="match status" value="2"/>
</dbReference>
<dbReference type="Pfam" id="PF13424">
    <property type="entry name" value="TPR_12"/>
    <property type="match status" value="1"/>
</dbReference>
<dbReference type="InterPro" id="IPR011990">
    <property type="entry name" value="TPR-like_helical_dom_sf"/>
</dbReference>
<feature type="transmembrane region" description="Helical" evidence="1">
    <location>
        <begin position="12"/>
        <end position="32"/>
    </location>
</feature>
<dbReference type="Proteomes" id="UP000321820">
    <property type="component" value="Chromosome"/>
</dbReference>
<accession>A0A5B9EK32</accession>
<dbReference type="Pfam" id="PF13432">
    <property type="entry name" value="TPR_16"/>
    <property type="match status" value="1"/>
</dbReference>